<dbReference type="InterPro" id="IPR016162">
    <property type="entry name" value="Ald_DH_N"/>
</dbReference>
<dbReference type="InterPro" id="IPR016163">
    <property type="entry name" value="Ald_DH_C"/>
</dbReference>
<evidence type="ECO:0000313" key="4">
    <source>
        <dbReference type="EMBL" id="WZL76032.1"/>
    </source>
</evidence>
<dbReference type="PIRSF" id="PIRSF036410">
    <property type="entry name" value="EutE_PduP"/>
    <property type="match status" value="1"/>
</dbReference>
<evidence type="ECO:0000256" key="2">
    <source>
        <dbReference type="ARBA" id="ARBA00023027"/>
    </source>
</evidence>
<feature type="domain" description="Aldehyde dehydrogenase" evidence="3">
    <location>
        <begin position="42"/>
        <end position="304"/>
    </location>
</feature>
<name>A0ABZ2YAN8_9BACT</name>
<dbReference type="NCBIfam" id="NF011927">
    <property type="entry name" value="PRK15398.1"/>
    <property type="match status" value="1"/>
</dbReference>
<dbReference type="Gene3D" id="3.40.605.10">
    <property type="entry name" value="Aldehyde Dehydrogenase, Chain A, domain 1"/>
    <property type="match status" value="1"/>
</dbReference>
<dbReference type="Pfam" id="PF00171">
    <property type="entry name" value="Aldedh"/>
    <property type="match status" value="1"/>
</dbReference>
<accession>A0ABZ2YAN8</accession>
<organism evidence="4 5">
    <name type="scientific">Thermatribacter velox</name>
    <dbReference type="NCBI Taxonomy" id="3039681"/>
    <lineage>
        <taxon>Bacteria</taxon>
        <taxon>Pseudomonadati</taxon>
        <taxon>Atribacterota</taxon>
        <taxon>Atribacteria</taxon>
        <taxon>Atribacterales</taxon>
        <taxon>Thermatribacteraceae</taxon>
        <taxon>Thermatribacter</taxon>
    </lineage>
</organism>
<dbReference type="InterPro" id="IPR015590">
    <property type="entry name" value="Aldehyde_DH_dom"/>
</dbReference>
<proteinExistence type="predicted"/>
<dbReference type="PANTHER" id="PTHR11699">
    <property type="entry name" value="ALDEHYDE DEHYDROGENASE-RELATED"/>
    <property type="match status" value="1"/>
</dbReference>
<dbReference type="EMBL" id="CP121689">
    <property type="protein sequence ID" value="WZL76032.1"/>
    <property type="molecule type" value="Genomic_DNA"/>
</dbReference>
<keyword evidence="1" id="KW-0560">Oxidoreductase</keyword>
<dbReference type="Proteomes" id="UP001461341">
    <property type="component" value="Chromosome"/>
</dbReference>
<gene>
    <name evidence="4" type="ORF">QBE54_10690</name>
</gene>
<sequence>MKVNEADIRLIVEKVINQLEKAVLSSGEKSVLQETRTSSRKGVFDDVEEAIRAARKAHQLFMEIPLDQRREIIQAIRQTILKEAERLSRMAVEETGLGRVEDKILKHRLVALKTPGVEDVEPAVFTDEHGMTLVERAPYGVIASITPSTNPTTTVFNNAISMISAGNAVIFHPHPGAKECSNEAVALLNQTIIETGGPENLVCSISRPTMESAQALMKHPEINLLVVTGGPAVVRVAMNSGKKVIAGGPGNPPCVVDETADIEKAGRDIVLGAGFDNNIVCICEKEILAVTAIADQLKEVMKKNGAVELTSQQMKEVTSLVISEPGGPGKIGKPRKEWVGKDAYLIAQEIGLKVPRETRILFGEVDREHPLVWTEQLLPVIPLVRFDNAQEAMDFAVKCEHGFRHTAIMHSRNIAHLSQMAKMMNCSIFVKNGPAYSGLGMGGAGFTSFTIATPTGEGLTRARTFTRERRCTLVDYFRIV</sequence>
<dbReference type="Gene3D" id="3.40.309.10">
    <property type="entry name" value="Aldehyde Dehydrogenase, Chain A, domain 2"/>
    <property type="match status" value="1"/>
</dbReference>
<reference evidence="4 5" key="1">
    <citation type="submission" date="2023-03" db="EMBL/GenBank/DDBJ databases">
        <title>Novel Species.</title>
        <authorList>
            <person name="Ma S."/>
        </authorList>
    </citation>
    <scope>NUCLEOTIDE SEQUENCE [LARGE SCALE GENOMIC DNA]</scope>
    <source>
        <strain evidence="4 5">B11</strain>
    </source>
</reference>
<evidence type="ECO:0000256" key="1">
    <source>
        <dbReference type="ARBA" id="ARBA00023002"/>
    </source>
</evidence>
<dbReference type="SUPFAM" id="SSF53720">
    <property type="entry name" value="ALDH-like"/>
    <property type="match status" value="1"/>
</dbReference>
<evidence type="ECO:0000259" key="3">
    <source>
        <dbReference type="Pfam" id="PF00171"/>
    </source>
</evidence>
<dbReference type="InterPro" id="IPR012408">
    <property type="entry name" value="Acetald_propionald_DH-rel"/>
</dbReference>
<keyword evidence="5" id="KW-1185">Reference proteome</keyword>
<protein>
    <submittedName>
        <fullName evidence="4">Aldehyde dehydrogenase EutE</fullName>
    </submittedName>
</protein>
<dbReference type="InterPro" id="IPR016161">
    <property type="entry name" value="Ald_DH/histidinol_DH"/>
</dbReference>
<keyword evidence="2" id="KW-0520">NAD</keyword>
<dbReference type="RefSeq" id="WP_369018187.1">
    <property type="nucleotide sequence ID" value="NZ_CP121689.1"/>
</dbReference>
<dbReference type="CDD" id="cd07121">
    <property type="entry name" value="ALDH_EutE"/>
    <property type="match status" value="1"/>
</dbReference>
<evidence type="ECO:0000313" key="5">
    <source>
        <dbReference type="Proteomes" id="UP001461341"/>
    </source>
</evidence>